<evidence type="ECO:0000256" key="1">
    <source>
        <dbReference type="ARBA" id="ARBA00004651"/>
    </source>
</evidence>
<feature type="domain" description="Major facilitator superfamily (MFS) profile" evidence="6">
    <location>
        <begin position="8"/>
        <end position="390"/>
    </location>
</feature>
<feature type="transmembrane region" description="Helical" evidence="5">
    <location>
        <begin position="74"/>
        <end position="93"/>
    </location>
</feature>
<feature type="transmembrane region" description="Helical" evidence="5">
    <location>
        <begin position="162"/>
        <end position="182"/>
    </location>
</feature>
<dbReference type="Gene3D" id="1.20.1250.20">
    <property type="entry name" value="MFS general substrate transporter like domains"/>
    <property type="match status" value="2"/>
</dbReference>
<evidence type="ECO:0000256" key="2">
    <source>
        <dbReference type="ARBA" id="ARBA00022692"/>
    </source>
</evidence>
<evidence type="ECO:0000313" key="8">
    <source>
        <dbReference type="Proteomes" id="UP001223978"/>
    </source>
</evidence>
<dbReference type="PROSITE" id="PS50850">
    <property type="entry name" value="MFS"/>
    <property type="match status" value="1"/>
</dbReference>
<dbReference type="PANTHER" id="PTHR11662">
    <property type="entry name" value="SOLUTE CARRIER FAMILY 17"/>
    <property type="match status" value="1"/>
</dbReference>
<evidence type="ECO:0000256" key="5">
    <source>
        <dbReference type="SAM" id="Phobius"/>
    </source>
</evidence>
<feature type="transmembrane region" description="Helical" evidence="5">
    <location>
        <begin position="43"/>
        <end position="62"/>
    </location>
</feature>
<reference evidence="7 8" key="1">
    <citation type="submission" date="2023-05" db="EMBL/GenBank/DDBJ databases">
        <title>Draft genome sequence of Streptomyces sp. B-S-A6 isolated from a cave soil in Thailand.</title>
        <authorList>
            <person name="Chamroensaksri N."/>
            <person name="Muangham S."/>
        </authorList>
    </citation>
    <scope>NUCLEOTIDE SEQUENCE [LARGE SCALE GENOMIC DNA]</scope>
    <source>
        <strain evidence="7 8">B-S-A6</strain>
    </source>
</reference>
<comment type="caution">
    <text evidence="7">The sequence shown here is derived from an EMBL/GenBank/DDBJ whole genome shotgun (WGS) entry which is preliminary data.</text>
</comment>
<dbReference type="CDD" id="cd17319">
    <property type="entry name" value="MFS_ExuT_GudP_like"/>
    <property type="match status" value="1"/>
</dbReference>
<keyword evidence="4 5" id="KW-0472">Membrane</keyword>
<evidence type="ECO:0000256" key="4">
    <source>
        <dbReference type="ARBA" id="ARBA00023136"/>
    </source>
</evidence>
<evidence type="ECO:0000313" key="7">
    <source>
        <dbReference type="EMBL" id="MDI3409020.1"/>
    </source>
</evidence>
<dbReference type="PANTHER" id="PTHR11662:SF399">
    <property type="entry name" value="FI19708P1-RELATED"/>
    <property type="match status" value="1"/>
</dbReference>
<dbReference type="InterPro" id="IPR011701">
    <property type="entry name" value="MFS"/>
</dbReference>
<name>A0ABT6SM24_9ACTN</name>
<keyword evidence="8" id="KW-1185">Reference proteome</keyword>
<dbReference type="InterPro" id="IPR036259">
    <property type="entry name" value="MFS_trans_sf"/>
</dbReference>
<dbReference type="EMBL" id="JASCIQ010000057">
    <property type="protein sequence ID" value="MDI3409020.1"/>
    <property type="molecule type" value="Genomic_DNA"/>
</dbReference>
<comment type="subcellular location">
    <subcellularLocation>
        <location evidence="1">Cell membrane</location>
        <topology evidence="1">Multi-pass membrane protein</topology>
    </subcellularLocation>
</comment>
<evidence type="ECO:0000256" key="3">
    <source>
        <dbReference type="ARBA" id="ARBA00022989"/>
    </source>
</evidence>
<feature type="transmembrane region" description="Helical" evidence="5">
    <location>
        <begin position="332"/>
        <end position="355"/>
    </location>
</feature>
<dbReference type="Pfam" id="PF07690">
    <property type="entry name" value="MFS_1"/>
    <property type="match status" value="1"/>
</dbReference>
<organism evidence="7 8">
    <name type="scientific">Streptomyces cavernicola</name>
    <dbReference type="NCBI Taxonomy" id="3043613"/>
    <lineage>
        <taxon>Bacteria</taxon>
        <taxon>Bacillati</taxon>
        <taxon>Actinomycetota</taxon>
        <taxon>Actinomycetes</taxon>
        <taxon>Kitasatosporales</taxon>
        <taxon>Streptomycetaceae</taxon>
        <taxon>Streptomyces</taxon>
    </lineage>
</organism>
<evidence type="ECO:0000259" key="6">
    <source>
        <dbReference type="PROSITE" id="PS50850"/>
    </source>
</evidence>
<dbReference type="InterPro" id="IPR020846">
    <property type="entry name" value="MFS_dom"/>
</dbReference>
<proteinExistence type="predicted"/>
<dbReference type="Proteomes" id="UP001223978">
    <property type="component" value="Unassembled WGS sequence"/>
</dbReference>
<feature type="transmembrane region" description="Helical" evidence="5">
    <location>
        <begin position="361"/>
        <end position="384"/>
    </location>
</feature>
<keyword evidence="2 5" id="KW-0812">Transmembrane</keyword>
<gene>
    <name evidence="7" type="ORF">QIS96_35040</name>
</gene>
<dbReference type="SUPFAM" id="SSF103473">
    <property type="entry name" value="MFS general substrate transporter"/>
    <property type="match status" value="1"/>
</dbReference>
<protein>
    <submittedName>
        <fullName evidence="7">MFS transporter</fullName>
    </submittedName>
</protein>
<keyword evidence="3 5" id="KW-1133">Transmembrane helix</keyword>
<feature type="transmembrane region" description="Helical" evidence="5">
    <location>
        <begin position="243"/>
        <end position="265"/>
    </location>
</feature>
<accession>A0ABT6SM24</accession>
<sequence>MSAPVRTTVILLFAAWFIDYVDRIAIAVVLPTIGDEFDLDRGQQGLLVSVFFVAYALCQIPGGMLADRFGAKRVTCWALLAWSIFTALTGLAWSFSVLLLVRFAFGAAEGIFPSASMKVLVERTSVGERMGAQGLIMSSNALASVAAPLAVPPLAAVVGWRWSFVLAAGVGVLVYVAVRLWLPAPRDQAEGAAPAASGVPVREVLRIGVLWRFSLMLFGYAALTWGLSTWIPSYLNTERGLSLTSAGVLVAVPSLAAALGTLLGGRLSDRFEGHHRKVILPAMSVAAPALCLMAVLPSLAGAIVCGTIAVFAASLCYMPIFAVPLRSLAPELVGVGSAIVVFGGQVAGMVVPPVLGVIADAVSFEAAFAVLALGPVITAVLAMLTPQDTESFTTAVHRRMPPAGTPVPTSTEKESS</sequence>
<feature type="transmembrane region" description="Helical" evidence="5">
    <location>
        <begin position="209"/>
        <end position="231"/>
    </location>
</feature>
<dbReference type="InterPro" id="IPR050382">
    <property type="entry name" value="MFS_Na/Anion_cotransporter"/>
</dbReference>
<dbReference type="RefSeq" id="WP_282546893.1">
    <property type="nucleotide sequence ID" value="NZ_JASCIQ010000057.1"/>
</dbReference>